<organism evidence="2 3">
    <name type="scientific">Anaerolinea thermolimosa</name>
    <dbReference type="NCBI Taxonomy" id="229919"/>
    <lineage>
        <taxon>Bacteria</taxon>
        <taxon>Bacillati</taxon>
        <taxon>Chloroflexota</taxon>
        <taxon>Anaerolineae</taxon>
        <taxon>Anaerolineales</taxon>
        <taxon>Anaerolineaceae</taxon>
        <taxon>Anaerolinea</taxon>
    </lineage>
</organism>
<dbReference type="EMBL" id="DPBP01000017">
    <property type="protein sequence ID" value="HCE16917.1"/>
    <property type="molecule type" value="Genomic_DNA"/>
</dbReference>
<sequence length="329" mass="36150">MNETLKTNTIAPPRLIASLTAGFNLVAARAYLILLPVGLDLLLWFGPRFRLKQLMQPLVQDWVDSLQATGGNDLLGMTGALQQLWTTVLERFNLLTFLSSMPVGVPSLLAGVLPVRTPLGEPPVYEIHSWGQALSGWLLFSLLGLVAGSLYFSMIARSTAQEDLPYSLPQAIWEFGQVFSLTILLIVILMLLSIPISVVSLILALINPALAQLALLLMSFVLLWLLIPLVFSPHGIFAAHQGVMQAMLISARVVRLLFPGVMMFLLAALVLTQGMGYLWHIPPETSWLMLAGILGNAFITTGLLAASFVYYRKAVQWVEAMRRESLTRG</sequence>
<feature type="transmembrane region" description="Helical" evidence="1">
    <location>
        <begin position="178"/>
        <end position="203"/>
    </location>
</feature>
<feature type="transmembrane region" description="Helical" evidence="1">
    <location>
        <begin position="287"/>
        <end position="311"/>
    </location>
</feature>
<protein>
    <submittedName>
        <fullName evidence="2">Uncharacterized protein</fullName>
    </submittedName>
</protein>
<evidence type="ECO:0000313" key="2">
    <source>
        <dbReference type="EMBL" id="HCE16917.1"/>
    </source>
</evidence>
<feature type="transmembrane region" description="Helical" evidence="1">
    <location>
        <begin position="92"/>
        <end position="114"/>
    </location>
</feature>
<keyword evidence="1" id="KW-0472">Membrane</keyword>
<keyword evidence="1" id="KW-1133">Transmembrane helix</keyword>
<dbReference type="Proteomes" id="UP000264141">
    <property type="component" value="Unassembled WGS sequence"/>
</dbReference>
<dbReference type="STRING" id="229919.GCA_001050195_02189"/>
<reference evidence="2 3" key="1">
    <citation type="journal article" date="2018" name="Nat. Biotechnol.">
        <title>A standardized bacterial taxonomy based on genome phylogeny substantially revises the tree of life.</title>
        <authorList>
            <person name="Parks D.H."/>
            <person name="Chuvochina M."/>
            <person name="Waite D.W."/>
            <person name="Rinke C."/>
            <person name="Skarshewski A."/>
            <person name="Chaumeil P.A."/>
            <person name="Hugenholtz P."/>
        </authorList>
    </citation>
    <scope>NUCLEOTIDE SEQUENCE [LARGE SCALE GENOMIC DNA]</scope>
    <source>
        <strain evidence="2">UBA8781</strain>
    </source>
</reference>
<name>A0A3D1JFA0_9CHLR</name>
<feature type="transmembrane region" description="Helical" evidence="1">
    <location>
        <begin position="28"/>
        <end position="46"/>
    </location>
</feature>
<gene>
    <name evidence="2" type="ORF">DEQ80_03565</name>
</gene>
<keyword evidence="1" id="KW-0812">Transmembrane</keyword>
<evidence type="ECO:0000256" key="1">
    <source>
        <dbReference type="SAM" id="Phobius"/>
    </source>
</evidence>
<comment type="caution">
    <text evidence="2">The sequence shown here is derived from an EMBL/GenBank/DDBJ whole genome shotgun (WGS) entry which is preliminary data.</text>
</comment>
<feature type="transmembrane region" description="Helical" evidence="1">
    <location>
        <begin position="134"/>
        <end position="157"/>
    </location>
</feature>
<dbReference type="OrthoDB" id="161474at2"/>
<feature type="transmembrane region" description="Helical" evidence="1">
    <location>
        <begin position="209"/>
        <end position="232"/>
    </location>
</feature>
<evidence type="ECO:0000313" key="3">
    <source>
        <dbReference type="Proteomes" id="UP000264141"/>
    </source>
</evidence>
<proteinExistence type="predicted"/>
<dbReference type="AlphaFoldDB" id="A0A3D1JFA0"/>
<feature type="transmembrane region" description="Helical" evidence="1">
    <location>
        <begin position="253"/>
        <end position="275"/>
    </location>
</feature>
<dbReference type="RefSeq" id="WP_062193520.1">
    <property type="nucleotide sequence ID" value="NZ_DF967965.1"/>
</dbReference>
<accession>A0A3D1JFA0</accession>